<feature type="chain" id="PRO_5032980135" evidence="2">
    <location>
        <begin position="21"/>
        <end position="163"/>
    </location>
</feature>
<evidence type="ECO:0000313" key="3">
    <source>
        <dbReference type="EMBL" id="MYL50028.1"/>
    </source>
</evidence>
<feature type="signal peptide" evidence="2">
    <location>
        <begin position="1"/>
        <end position="20"/>
    </location>
</feature>
<name>A0A845EFN5_9BACI</name>
<dbReference type="EMBL" id="WMEZ01000003">
    <property type="protein sequence ID" value="MYL50028.1"/>
    <property type="molecule type" value="Genomic_DNA"/>
</dbReference>
<reference evidence="3 4" key="1">
    <citation type="submission" date="2019-11" db="EMBL/GenBank/DDBJ databases">
        <title>Genome sequences of 17 halophilic strains isolated from different environments.</title>
        <authorList>
            <person name="Furrow R.E."/>
        </authorList>
    </citation>
    <scope>NUCLEOTIDE SEQUENCE [LARGE SCALE GENOMIC DNA]</scope>
    <source>
        <strain evidence="3 4">22505_10_Sand</strain>
    </source>
</reference>
<feature type="region of interest" description="Disordered" evidence="1">
    <location>
        <begin position="136"/>
        <end position="163"/>
    </location>
</feature>
<evidence type="ECO:0000256" key="2">
    <source>
        <dbReference type="SAM" id="SignalP"/>
    </source>
</evidence>
<sequence>MKTLIFVLMLVLLGATPVDAYDAKEEVVEVEHSRDEDVTRLPSTVILYDSEMKRKIEVKSTKEMMKIVKGIQKASPVKEEWTKGKKLGTLDFGVEELVHIYYGDEREKVFLLVDEETMFMSRKAFFDLFSPSVHTRPLPPGEGGEVQPLPPGQSVQPDDFLPL</sequence>
<accession>A0A845EFN5</accession>
<proteinExistence type="predicted"/>
<dbReference type="AlphaFoldDB" id="A0A845EFN5"/>
<dbReference type="Proteomes" id="UP000447393">
    <property type="component" value="Unassembled WGS sequence"/>
</dbReference>
<dbReference type="RefSeq" id="WP_160915067.1">
    <property type="nucleotide sequence ID" value="NZ_WMEZ01000003.1"/>
</dbReference>
<keyword evidence="2" id="KW-0732">Signal</keyword>
<gene>
    <name evidence="3" type="ORF">GLV98_11065</name>
</gene>
<organism evidence="3 4">
    <name type="scientific">Halobacillus litoralis</name>
    <dbReference type="NCBI Taxonomy" id="45668"/>
    <lineage>
        <taxon>Bacteria</taxon>
        <taxon>Bacillati</taxon>
        <taxon>Bacillota</taxon>
        <taxon>Bacilli</taxon>
        <taxon>Bacillales</taxon>
        <taxon>Bacillaceae</taxon>
        <taxon>Halobacillus</taxon>
    </lineage>
</organism>
<dbReference type="OrthoDB" id="2969547at2"/>
<evidence type="ECO:0000313" key="4">
    <source>
        <dbReference type="Proteomes" id="UP000447393"/>
    </source>
</evidence>
<protein>
    <submittedName>
        <fullName evidence="3">Uncharacterized protein</fullName>
    </submittedName>
</protein>
<evidence type="ECO:0000256" key="1">
    <source>
        <dbReference type="SAM" id="MobiDB-lite"/>
    </source>
</evidence>
<comment type="caution">
    <text evidence="3">The sequence shown here is derived from an EMBL/GenBank/DDBJ whole genome shotgun (WGS) entry which is preliminary data.</text>
</comment>